<keyword evidence="3" id="KW-1185">Reference proteome</keyword>
<comment type="caution">
    <text evidence="2">The sequence shown here is derived from an EMBL/GenBank/DDBJ whole genome shotgun (WGS) entry which is preliminary data.</text>
</comment>
<dbReference type="EMBL" id="BGZK01001228">
    <property type="protein sequence ID" value="GBP74910.1"/>
    <property type="molecule type" value="Genomic_DNA"/>
</dbReference>
<evidence type="ECO:0000256" key="1">
    <source>
        <dbReference type="SAM" id="MobiDB-lite"/>
    </source>
</evidence>
<gene>
    <name evidence="2" type="ORF">EVAR_36096_1</name>
</gene>
<name>A0A4C1YIL4_EUMVA</name>
<dbReference type="Proteomes" id="UP000299102">
    <property type="component" value="Unassembled WGS sequence"/>
</dbReference>
<feature type="compositionally biased region" description="Basic and acidic residues" evidence="1">
    <location>
        <begin position="19"/>
        <end position="28"/>
    </location>
</feature>
<proteinExistence type="predicted"/>
<sequence>MKEDGYPERRFAISPASAGRKDVLERRRAPARQTSNESVVSSSGVFVTPLLRQVCSRDLSILNGKGLVPRAMHAGLVRVGAADARRHRYGDDFRN</sequence>
<evidence type="ECO:0000313" key="3">
    <source>
        <dbReference type="Proteomes" id="UP000299102"/>
    </source>
</evidence>
<evidence type="ECO:0000313" key="2">
    <source>
        <dbReference type="EMBL" id="GBP74910.1"/>
    </source>
</evidence>
<organism evidence="2 3">
    <name type="scientific">Eumeta variegata</name>
    <name type="common">Bagworm moth</name>
    <name type="synonym">Eumeta japonica</name>
    <dbReference type="NCBI Taxonomy" id="151549"/>
    <lineage>
        <taxon>Eukaryota</taxon>
        <taxon>Metazoa</taxon>
        <taxon>Ecdysozoa</taxon>
        <taxon>Arthropoda</taxon>
        <taxon>Hexapoda</taxon>
        <taxon>Insecta</taxon>
        <taxon>Pterygota</taxon>
        <taxon>Neoptera</taxon>
        <taxon>Endopterygota</taxon>
        <taxon>Lepidoptera</taxon>
        <taxon>Glossata</taxon>
        <taxon>Ditrysia</taxon>
        <taxon>Tineoidea</taxon>
        <taxon>Psychidae</taxon>
        <taxon>Oiketicinae</taxon>
        <taxon>Eumeta</taxon>
    </lineage>
</organism>
<feature type="region of interest" description="Disordered" evidence="1">
    <location>
        <begin position="17"/>
        <end position="38"/>
    </location>
</feature>
<reference evidence="2 3" key="1">
    <citation type="journal article" date="2019" name="Commun. Biol.">
        <title>The bagworm genome reveals a unique fibroin gene that provides high tensile strength.</title>
        <authorList>
            <person name="Kono N."/>
            <person name="Nakamura H."/>
            <person name="Ohtoshi R."/>
            <person name="Tomita M."/>
            <person name="Numata K."/>
            <person name="Arakawa K."/>
        </authorList>
    </citation>
    <scope>NUCLEOTIDE SEQUENCE [LARGE SCALE GENOMIC DNA]</scope>
</reference>
<protein>
    <submittedName>
        <fullName evidence="2">Uncharacterized protein</fullName>
    </submittedName>
</protein>
<accession>A0A4C1YIL4</accession>
<dbReference type="AlphaFoldDB" id="A0A4C1YIL4"/>